<dbReference type="EMBL" id="CP032489">
    <property type="protein sequence ID" value="AYD49427.1"/>
    <property type="molecule type" value="Genomic_DNA"/>
</dbReference>
<evidence type="ECO:0000259" key="3">
    <source>
        <dbReference type="PROSITE" id="PS50977"/>
    </source>
</evidence>
<organism evidence="4 5">
    <name type="scientific">Arachidicoccus soli</name>
    <dbReference type="NCBI Taxonomy" id="2341117"/>
    <lineage>
        <taxon>Bacteria</taxon>
        <taxon>Pseudomonadati</taxon>
        <taxon>Bacteroidota</taxon>
        <taxon>Chitinophagia</taxon>
        <taxon>Chitinophagales</taxon>
        <taxon>Chitinophagaceae</taxon>
        <taxon>Arachidicoccus</taxon>
    </lineage>
</organism>
<dbReference type="InterPro" id="IPR009057">
    <property type="entry name" value="Homeodomain-like_sf"/>
</dbReference>
<protein>
    <submittedName>
        <fullName evidence="4">TetR/AcrR family transcriptional regulator</fullName>
    </submittedName>
</protein>
<dbReference type="AlphaFoldDB" id="A0A386HTZ4"/>
<evidence type="ECO:0000313" key="5">
    <source>
        <dbReference type="Proteomes" id="UP000266118"/>
    </source>
</evidence>
<evidence type="ECO:0000313" key="4">
    <source>
        <dbReference type="EMBL" id="AYD49427.1"/>
    </source>
</evidence>
<dbReference type="InterPro" id="IPR050624">
    <property type="entry name" value="HTH-type_Tx_Regulator"/>
</dbReference>
<dbReference type="Gene3D" id="1.10.357.10">
    <property type="entry name" value="Tetracycline Repressor, domain 2"/>
    <property type="match status" value="1"/>
</dbReference>
<dbReference type="SUPFAM" id="SSF46689">
    <property type="entry name" value="Homeodomain-like"/>
    <property type="match status" value="1"/>
</dbReference>
<feature type="DNA-binding region" description="H-T-H motif" evidence="2">
    <location>
        <begin position="32"/>
        <end position="51"/>
    </location>
</feature>
<dbReference type="PANTHER" id="PTHR43479">
    <property type="entry name" value="ACREF/ENVCD OPERON REPRESSOR-RELATED"/>
    <property type="match status" value="1"/>
</dbReference>
<dbReference type="Pfam" id="PF14278">
    <property type="entry name" value="TetR_C_8"/>
    <property type="match status" value="1"/>
</dbReference>
<dbReference type="Proteomes" id="UP000266118">
    <property type="component" value="Chromosome"/>
</dbReference>
<dbReference type="GO" id="GO:0003677">
    <property type="term" value="F:DNA binding"/>
    <property type="evidence" value="ECO:0007669"/>
    <property type="project" value="UniProtKB-UniRule"/>
</dbReference>
<feature type="domain" description="HTH tetR-type" evidence="3">
    <location>
        <begin position="9"/>
        <end position="69"/>
    </location>
</feature>
<dbReference type="PROSITE" id="PS50977">
    <property type="entry name" value="HTH_TETR_2"/>
    <property type="match status" value="1"/>
</dbReference>
<keyword evidence="5" id="KW-1185">Reference proteome</keyword>
<name>A0A386HTZ4_9BACT</name>
<dbReference type="InterPro" id="IPR001647">
    <property type="entry name" value="HTH_TetR"/>
</dbReference>
<dbReference type="PANTHER" id="PTHR43479:SF11">
    <property type="entry name" value="ACREF_ENVCD OPERON REPRESSOR-RELATED"/>
    <property type="match status" value="1"/>
</dbReference>
<dbReference type="InterPro" id="IPR039532">
    <property type="entry name" value="TetR_C_Firmicutes"/>
</dbReference>
<dbReference type="KEGG" id="ark:D6B99_12435"/>
<dbReference type="OrthoDB" id="9810250at2"/>
<evidence type="ECO:0000256" key="1">
    <source>
        <dbReference type="ARBA" id="ARBA00023125"/>
    </source>
</evidence>
<dbReference type="PRINTS" id="PR00455">
    <property type="entry name" value="HTHTETR"/>
</dbReference>
<proteinExistence type="predicted"/>
<gene>
    <name evidence="4" type="ORF">D6B99_12435</name>
</gene>
<dbReference type="Pfam" id="PF00440">
    <property type="entry name" value="TetR_N"/>
    <property type="match status" value="1"/>
</dbReference>
<sequence length="182" mass="20804">MQLDDRRTQKTKKNLADALKELILEKGYDAVTVQEIIDRANVGRSTFYNHYESKEQLLVGNINFQEALINVPVNDDENYPMGINIAYLFNHLKEHVHSGKAMMGSRGIDFLFNYFADLCAMRILEYHKRQPVNTGSGQQMIRYQAEAAAGGITRMLFKWLEDGAVVPVNEMIALAKRILELH</sequence>
<reference evidence="4 5" key="1">
    <citation type="submission" date="2018-09" db="EMBL/GenBank/DDBJ databases">
        <title>Arachidicoccus sp. nov., a bacterium isolated from soil.</title>
        <authorList>
            <person name="Weon H.-Y."/>
            <person name="Kwon S.-W."/>
            <person name="Lee S.A."/>
        </authorList>
    </citation>
    <scope>NUCLEOTIDE SEQUENCE [LARGE SCALE GENOMIC DNA]</scope>
    <source>
        <strain evidence="4 5">KIS59-12</strain>
    </source>
</reference>
<evidence type="ECO:0000256" key="2">
    <source>
        <dbReference type="PROSITE-ProRule" id="PRU00335"/>
    </source>
</evidence>
<accession>A0A386HTZ4</accession>
<keyword evidence="1 2" id="KW-0238">DNA-binding</keyword>